<keyword evidence="17" id="KW-1185">Reference proteome</keyword>
<keyword evidence="8 13" id="KW-0457">Lysine biosynthesis</keyword>
<keyword evidence="4 13" id="KW-0521">NADP</keyword>
<keyword evidence="5 13" id="KW-0220">Diaminopimelate biosynthesis</keyword>
<evidence type="ECO:0000256" key="11">
    <source>
        <dbReference type="ARBA" id="ARBA00049080"/>
    </source>
</evidence>
<feature type="domain" description="Dihydrodipicolinate reductase N-terminal" evidence="14">
    <location>
        <begin position="4"/>
        <end position="127"/>
    </location>
</feature>
<comment type="similarity">
    <text evidence="1 13">Belongs to the DapB family.</text>
</comment>
<feature type="binding site" evidence="13">
    <location>
        <begin position="124"/>
        <end position="127"/>
    </location>
    <ligand>
        <name>NAD(+)</name>
        <dbReference type="ChEBI" id="CHEBI:57540"/>
    </ligand>
</feature>
<keyword evidence="2 13" id="KW-0963">Cytoplasm</keyword>
<evidence type="ECO:0000313" key="17">
    <source>
        <dbReference type="Proteomes" id="UP000183447"/>
    </source>
</evidence>
<dbReference type="AlphaFoldDB" id="A0A1K2HYH5"/>
<evidence type="ECO:0000256" key="4">
    <source>
        <dbReference type="ARBA" id="ARBA00022857"/>
    </source>
</evidence>
<feature type="binding site" evidence="13">
    <location>
        <begin position="166"/>
        <end position="167"/>
    </location>
    <ligand>
        <name>(S)-2,3,4,5-tetrahydrodipicolinate</name>
        <dbReference type="ChEBI" id="CHEBI:16845"/>
    </ligand>
</feature>
<proteinExistence type="inferred from homology"/>
<evidence type="ECO:0000259" key="15">
    <source>
        <dbReference type="Pfam" id="PF05173"/>
    </source>
</evidence>
<dbReference type="GO" id="GO:0051287">
    <property type="term" value="F:NAD binding"/>
    <property type="evidence" value="ECO:0007669"/>
    <property type="project" value="UniProtKB-UniRule"/>
</dbReference>
<dbReference type="Pfam" id="PF01113">
    <property type="entry name" value="DapB_N"/>
    <property type="match status" value="1"/>
</dbReference>
<dbReference type="GO" id="GO:0016726">
    <property type="term" value="F:oxidoreductase activity, acting on CH or CH2 groups, NAD or NADP as acceptor"/>
    <property type="evidence" value="ECO:0007669"/>
    <property type="project" value="UniProtKB-UniRule"/>
</dbReference>
<dbReference type="Proteomes" id="UP000183447">
    <property type="component" value="Unassembled WGS sequence"/>
</dbReference>
<dbReference type="PANTHER" id="PTHR20836:SF0">
    <property type="entry name" value="4-HYDROXY-TETRAHYDRODIPICOLINATE REDUCTASE 1, CHLOROPLASTIC-RELATED"/>
    <property type="match status" value="1"/>
</dbReference>
<evidence type="ECO:0000256" key="13">
    <source>
        <dbReference type="HAMAP-Rule" id="MF_00102"/>
    </source>
</evidence>
<feature type="active site" description="Proton donor" evidence="13">
    <location>
        <position position="160"/>
    </location>
</feature>
<reference evidence="16 17" key="1">
    <citation type="submission" date="2016-11" db="EMBL/GenBank/DDBJ databases">
        <authorList>
            <person name="Jaros S."/>
            <person name="Januszkiewicz K."/>
            <person name="Wedrychowicz H."/>
        </authorList>
    </citation>
    <scope>NUCLEOTIDE SEQUENCE [LARGE SCALE GENOMIC DNA]</scope>
    <source>
        <strain evidence="16 17">ATCC 23634</strain>
    </source>
</reference>
<comment type="catalytic activity">
    <reaction evidence="12 13">
        <text>(S)-2,3,4,5-tetrahydrodipicolinate + NAD(+) + H2O = (2S,4S)-4-hydroxy-2,3,4,5-tetrahydrodipicolinate + NADH + H(+)</text>
        <dbReference type="Rhea" id="RHEA:35323"/>
        <dbReference type="ChEBI" id="CHEBI:15377"/>
        <dbReference type="ChEBI" id="CHEBI:15378"/>
        <dbReference type="ChEBI" id="CHEBI:16845"/>
        <dbReference type="ChEBI" id="CHEBI:57540"/>
        <dbReference type="ChEBI" id="CHEBI:57945"/>
        <dbReference type="ChEBI" id="CHEBI:67139"/>
        <dbReference type="EC" id="1.17.1.8"/>
    </reaction>
</comment>
<evidence type="ECO:0000313" key="16">
    <source>
        <dbReference type="EMBL" id="SFZ85020.1"/>
    </source>
</evidence>
<comment type="caution">
    <text evidence="13">Was originally thought to be a dihydrodipicolinate reductase (DHDPR), catalyzing the conversion of dihydrodipicolinate to tetrahydrodipicolinate. However, it was shown in E.coli that the substrate of the enzymatic reaction is not dihydrodipicolinate (DHDP) but in fact (2S,4S)-4-hydroxy-2,3,4,5-tetrahydrodipicolinic acid (HTPA), the product released by the DapA-catalyzed reaction.</text>
</comment>
<gene>
    <name evidence="13" type="primary">dapB</name>
    <name evidence="16" type="ORF">SAMN02983003_2339</name>
</gene>
<feature type="active site" description="Proton donor/acceptor" evidence="13">
    <location>
        <position position="156"/>
    </location>
</feature>
<dbReference type="UniPathway" id="UPA00034">
    <property type="reaction ID" value="UER00018"/>
</dbReference>
<evidence type="ECO:0000256" key="2">
    <source>
        <dbReference type="ARBA" id="ARBA00022490"/>
    </source>
</evidence>
<accession>A0A1K2HYH5</accession>
<feature type="binding site" evidence="13">
    <location>
        <position position="35"/>
    </location>
    <ligand>
        <name>NAD(+)</name>
        <dbReference type="ChEBI" id="CHEBI:57540"/>
    </ligand>
</feature>
<keyword evidence="6 13" id="KW-0560">Oxidoreductase</keyword>
<dbReference type="GO" id="GO:0019877">
    <property type="term" value="P:diaminopimelate biosynthetic process"/>
    <property type="evidence" value="ECO:0007669"/>
    <property type="project" value="UniProtKB-UniRule"/>
</dbReference>
<name>A0A1K2HYH5_9HYPH</name>
<evidence type="ECO:0000256" key="10">
    <source>
        <dbReference type="ARBA" id="ARBA00038983"/>
    </source>
</evidence>
<comment type="function">
    <text evidence="13">Catalyzes the conversion of 4-hydroxy-tetrahydrodipicolinate (HTPA) to tetrahydrodipicolinate.</text>
</comment>
<dbReference type="SUPFAM" id="SSF51735">
    <property type="entry name" value="NAD(P)-binding Rossmann-fold domains"/>
    <property type="match status" value="1"/>
</dbReference>
<evidence type="ECO:0000256" key="9">
    <source>
        <dbReference type="ARBA" id="ARBA00037922"/>
    </source>
</evidence>
<evidence type="ECO:0000256" key="7">
    <source>
        <dbReference type="ARBA" id="ARBA00023027"/>
    </source>
</evidence>
<sequence>MSDVKIAVAGAGGRMGAAVIRAAQIAGASVHSAFDRHGSAAIGKDAGTLAGTDALGVAVVDDIATALAGADAIIDFTVPSASVMLARHAAEHGLIHICGTTGFTPGESDEIAAAARAGARIVKSGNFSLGVNLLAGLVRQAAKALPGFDIEILEMHHNRKVDAPSGTALLLGQAAAEGRAVALDDVSVRVRDGHTGPREPGTIGFATLRGGTVVGEHSVILAGDREMITLSHRADDRAIFANGAVRAALWAADKPAGLYDMADVLGLKD</sequence>
<dbReference type="NCBIfam" id="TIGR00036">
    <property type="entry name" value="dapB"/>
    <property type="match status" value="1"/>
</dbReference>
<dbReference type="RefSeq" id="WP_072342986.1">
    <property type="nucleotide sequence ID" value="NZ_FPKU01000002.1"/>
</dbReference>
<dbReference type="PANTHER" id="PTHR20836">
    <property type="entry name" value="DIHYDRODIPICOLINATE REDUCTASE"/>
    <property type="match status" value="1"/>
</dbReference>
<protein>
    <recommendedName>
        <fullName evidence="10 13">4-hydroxy-tetrahydrodipicolinate reductase</fullName>
        <shortName evidence="13">HTPA reductase</shortName>
        <ecNumber evidence="10 13">1.17.1.8</ecNumber>
    </recommendedName>
</protein>
<dbReference type="InterPro" id="IPR000846">
    <property type="entry name" value="DapB_N"/>
</dbReference>
<dbReference type="HAMAP" id="MF_00102">
    <property type="entry name" value="DapB"/>
    <property type="match status" value="1"/>
</dbReference>
<dbReference type="GO" id="GO:0009089">
    <property type="term" value="P:lysine biosynthetic process via diaminopimelate"/>
    <property type="evidence" value="ECO:0007669"/>
    <property type="project" value="UniProtKB-UniRule"/>
</dbReference>
<evidence type="ECO:0000256" key="12">
    <source>
        <dbReference type="ARBA" id="ARBA00049396"/>
    </source>
</evidence>
<dbReference type="Pfam" id="PF05173">
    <property type="entry name" value="DapB_C"/>
    <property type="match status" value="1"/>
</dbReference>
<comment type="pathway">
    <text evidence="9 13">Amino-acid biosynthesis; L-lysine biosynthesis via DAP pathway; (S)-tetrahydrodipicolinate from L-aspartate: step 4/4.</text>
</comment>
<dbReference type="InterPro" id="IPR022663">
    <property type="entry name" value="DapB_C"/>
</dbReference>
<evidence type="ECO:0000256" key="5">
    <source>
        <dbReference type="ARBA" id="ARBA00022915"/>
    </source>
</evidence>
<keyword evidence="3 13" id="KW-0028">Amino-acid biosynthesis</keyword>
<dbReference type="FunFam" id="3.30.360.10:FF:000009">
    <property type="entry name" value="4-hydroxy-tetrahydrodipicolinate reductase"/>
    <property type="match status" value="1"/>
</dbReference>
<organism evidence="16 17">
    <name type="scientific">Devosia enhydra</name>
    <dbReference type="NCBI Taxonomy" id="665118"/>
    <lineage>
        <taxon>Bacteria</taxon>
        <taxon>Pseudomonadati</taxon>
        <taxon>Pseudomonadota</taxon>
        <taxon>Alphaproteobacteria</taxon>
        <taxon>Hyphomicrobiales</taxon>
        <taxon>Devosiaceae</taxon>
        <taxon>Devosia</taxon>
    </lineage>
</organism>
<dbReference type="OrthoDB" id="9790352at2"/>
<feature type="binding site" evidence="13">
    <location>
        <begin position="99"/>
        <end position="101"/>
    </location>
    <ligand>
        <name>NAD(+)</name>
        <dbReference type="ChEBI" id="CHEBI:57540"/>
    </ligand>
</feature>
<dbReference type="CDD" id="cd02274">
    <property type="entry name" value="DHDPR_N"/>
    <property type="match status" value="1"/>
</dbReference>
<dbReference type="InterPro" id="IPR022664">
    <property type="entry name" value="DapB_N_CS"/>
</dbReference>
<evidence type="ECO:0000259" key="14">
    <source>
        <dbReference type="Pfam" id="PF01113"/>
    </source>
</evidence>
<dbReference type="GO" id="GO:0050661">
    <property type="term" value="F:NADP binding"/>
    <property type="evidence" value="ECO:0007669"/>
    <property type="project" value="UniProtKB-UniRule"/>
</dbReference>
<dbReference type="STRING" id="665118.SAMN02983003_2339"/>
<comment type="subunit">
    <text evidence="13">Homotetramer.</text>
</comment>
<evidence type="ECO:0000256" key="8">
    <source>
        <dbReference type="ARBA" id="ARBA00023154"/>
    </source>
</evidence>
<feature type="binding site" evidence="13">
    <location>
        <position position="157"/>
    </location>
    <ligand>
        <name>(S)-2,3,4,5-tetrahydrodipicolinate</name>
        <dbReference type="ChEBI" id="CHEBI:16845"/>
    </ligand>
</feature>
<dbReference type="GO" id="GO:0005737">
    <property type="term" value="C:cytoplasm"/>
    <property type="evidence" value="ECO:0007669"/>
    <property type="project" value="UniProtKB-SubCell"/>
</dbReference>
<dbReference type="InterPro" id="IPR023940">
    <property type="entry name" value="DHDPR_bac"/>
</dbReference>
<comment type="subcellular location">
    <subcellularLocation>
        <location evidence="13">Cytoplasm</location>
    </subcellularLocation>
</comment>
<dbReference type="PROSITE" id="PS01298">
    <property type="entry name" value="DAPB"/>
    <property type="match status" value="1"/>
</dbReference>
<comment type="catalytic activity">
    <reaction evidence="11 13">
        <text>(S)-2,3,4,5-tetrahydrodipicolinate + NADP(+) + H2O = (2S,4S)-4-hydroxy-2,3,4,5-tetrahydrodipicolinate + NADPH + H(+)</text>
        <dbReference type="Rhea" id="RHEA:35331"/>
        <dbReference type="ChEBI" id="CHEBI:15377"/>
        <dbReference type="ChEBI" id="CHEBI:15378"/>
        <dbReference type="ChEBI" id="CHEBI:16845"/>
        <dbReference type="ChEBI" id="CHEBI:57783"/>
        <dbReference type="ChEBI" id="CHEBI:58349"/>
        <dbReference type="ChEBI" id="CHEBI:67139"/>
        <dbReference type="EC" id="1.17.1.8"/>
    </reaction>
</comment>
<dbReference type="Gene3D" id="3.40.50.720">
    <property type="entry name" value="NAD(P)-binding Rossmann-like Domain"/>
    <property type="match status" value="1"/>
</dbReference>
<dbReference type="EC" id="1.17.1.8" evidence="10 13"/>
<evidence type="ECO:0000256" key="6">
    <source>
        <dbReference type="ARBA" id="ARBA00023002"/>
    </source>
</evidence>
<keyword evidence="7 13" id="KW-0520">NAD</keyword>
<feature type="binding site" evidence="13">
    <location>
        <position position="36"/>
    </location>
    <ligand>
        <name>NADP(+)</name>
        <dbReference type="ChEBI" id="CHEBI:58349"/>
    </ligand>
</feature>
<dbReference type="PIRSF" id="PIRSF000161">
    <property type="entry name" value="DHPR"/>
    <property type="match status" value="1"/>
</dbReference>
<evidence type="ECO:0000256" key="1">
    <source>
        <dbReference type="ARBA" id="ARBA00006642"/>
    </source>
</evidence>
<feature type="domain" description="Dihydrodipicolinate reductase C-terminal" evidence="15">
    <location>
        <begin position="130"/>
        <end position="265"/>
    </location>
</feature>
<dbReference type="InterPro" id="IPR036291">
    <property type="entry name" value="NAD(P)-bd_dom_sf"/>
</dbReference>
<evidence type="ECO:0000256" key="3">
    <source>
        <dbReference type="ARBA" id="ARBA00022605"/>
    </source>
</evidence>
<dbReference type="Gene3D" id="3.30.360.10">
    <property type="entry name" value="Dihydrodipicolinate Reductase, domain 2"/>
    <property type="match status" value="1"/>
</dbReference>
<dbReference type="GO" id="GO:0008839">
    <property type="term" value="F:4-hydroxy-tetrahydrodipicolinate reductase"/>
    <property type="evidence" value="ECO:0007669"/>
    <property type="project" value="UniProtKB-UniRule"/>
</dbReference>
<feature type="binding site" evidence="13">
    <location>
        <begin position="10"/>
        <end position="15"/>
    </location>
    <ligand>
        <name>NAD(+)</name>
        <dbReference type="ChEBI" id="CHEBI:57540"/>
    </ligand>
</feature>
<dbReference type="SUPFAM" id="SSF55347">
    <property type="entry name" value="Glyceraldehyde-3-phosphate dehydrogenase-like, C-terminal domain"/>
    <property type="match status" value="1"/>
</dbReference>
<dbReference type="EMBL" id="FPKU01000002">
    <property type="protein sequence ID" value="SFZ85020.1"/>
    <property type="molecule type" value="Genomic_DNA"/>
</dbReference>